<dbReference type="GO" id="GO:0006974">
    <property type="term" value="P:DNA damage response"/>
    <property type="evidence" value="ECO:0007669"/>
    <property type="project" value="TreeGrafter"/>
</dbReference>
<dbReference type="GO" id="GO:0005739">
    <property type="term" value="C:mitochondrion"/>
    <property type="evidence" value="ECO:0007669"/>
    <property type="project" value="TreeGrafter"/>
</dbReference>
<dbReference type="PROSITE" id="PS50012">
    <property type="entry name" value="RCC1_3"/>
    <property type="match status" value="1"/>
</dbReference>
<keyword evidence="1" id="KW-0677">Repeat</keyword>
<sequence>MMMLLHSCLVRQLLTLDRHFSSLSTASKVPVRALFLGRGASDQLVGGIEYIRLYPSPVTALLFRSFSNHWPSWDGGRLGFVHENPAFLPTPNPFMDSVHSIALGGIRAMAVSVHWGMYHRELFPRLVEGSWDGKTRHISTTGMHSSAITDSEGDGRLGLGPGQGPNEGGGLSILCKVKAFPVPVAAVSCDDFFRMVLAEEGQVWNWGGEDVDGYALKKDEIAGGGYHCLALTGKVTPERLDEGQVLSWGFDGHGQLGHSSIQCQKIPAVIDVLADQHVIHVTCGGSSLAAITGKSRHDLELHLWIGGSGMDTRSKARTLSGPVSDPSKLPKWNHDGSQFYCSAGTNARHELLLHFLS</sequence>
<proteinExistence type="predicted"/>
<comment type="caution">
    <text evidence="3">The sequence shown here is derived from an EMBL/GenBank/DDBJ whole genome shotgun (WGS) entry which is preliminary data.</text>
</comment>
<organism evidence="3 4">
    <name type="scientific">Populus tomentosa</name>
    <name type="common">Chinese white poplar</name>
    <dbReference type="NCBI Taxonomy" id="118781"/>
    <lineage>
        <taxon>Eukaryota</taxon>
        <taxon>Viridiplantae</taxon>
        <taxon>Streptophyta</taxon>
        <taxon>Embryophyta</taxon>
        <taxon>Tracheophyta</taxon>
        <taxon>Spermatophyta</taxon>
        <taxon>Magnoliopsida</taxon>
        <taxon>eudicotyledons</taxon>
        <taxon>Gunneridae</taxon>
        <taxon>Pentapetalae</taxon>
        <taxon>rosids</taxon>
        <taxon>fabids</taxon>
        <taxon>Malpighiales</taxon>
        <taxon>Salicaceae</taxon>
        <taxon>Saliceae</taxon>
        <taxon>Populus</taxon>
    </lineage>
</organism>
<dbReference type="AlphaFoldDB" id="A0A8X8CAA3"/>
<evidence type="ECO:0000313" key="4">
    <source>
        <dbReference type="Proteomes" id="UP000886885"/>
    </source>
</evidence>
<dbReference type="Pfam" id="PF00415">
    <property type="entry name" value="RCC1"/>
    <property type="match status" value="1"/>
</dbReference>
<dbReference type="OrthoDB" id="239701at2759"/>
<dbReference type="InterPro" id="IPR000408">
    <property type="entry name" value="Reg_chr_condens"/>
</dbReference>
<feature type="repeat" description="RCC1" evidence="2">
    <location>
        <begin position="243"/>
        <end position="294"/>
    </location>
</feature>
<evidence type="ECO:0000313" key="3">
    <source>
        <dbReference type="EMBL" id="KAG6754656.1"/>
    </source>
</evidence>
<dbReference type="GO" id="GO:0008380">
    <property type="term" value="P:RNA splicing"/>
    <property type="evidence" value="ECO:0007669"/>
    <property type="project" value="TreeGrafter"/>
</dbReference>
<reference evidence="3" key="1">
    <citation type="journal article" date="2020" name="bioRxiv">
        <title>Hybrid origin of Populus tomentosa Carr. identified through genome sequencing and phylogenomic analysis.</title>
        <authorList>
            <person name="An X."/>
            <person name="Gao K."/>
            <person name="Chen Z."/>
            <person name="Li J."/>
            <person name="Yang X."/>
            <person name="Yang X."/>
            <person name="Zhou J."/>
            <person name="Guo T."/>
            <person name="Zhao T."/>
            <person name="Huang S."/>
            <person name="Miao D."/>
            <person name="Khan W.U."/>
            <person name="Rao P."/>
            <person name="Ye M."/>
            <person name="Lei B."/>
            <person name="Liao W."/>
            <person name="Wang J."/>
            <person name="Ji L."/>
            <person name="Li Y."/>
            <person name="Guo B."/>
            <person name="Mustafa N.S."/>
            <person name="Li S."/>
            <person name="Yun Q."/>
            <person name="Keller S.R."/>
            <person name="Mao J."/>
            <person name="Zhang R."/>
            <person name="Strauss S.H."/>
        </authorList>
    </citation>
    <scope>NUCLEOTIDE SEQUENCE</scope>
    <source>
        <strain evidence="3">GM15</strain>
        <tissue evidence="3">Leaf</tissue>
    </source>
</reference>
<evidence type="ECO:0008006" key="5">
    <source>
        <dbReference type="Google" id="ProtNLM"/>
    </source>
</evidence>
<dbReference type="PANTHER" id="PTHR45622">
    <property type="entry name" value="UBIQUITIN-PROTEIN LIGASE E3A-RELATED"/>
    <property type="match status" value="1"/>
</dbReference>
<dbReference type="EMBL" id="JAAWWB010000022">
    <property type="protein sequence ID" value="KAG6754656.1"/>
    <property type="molecule type" value="Genomic_DNA"/>
</dbReference>
<evidence type="ECO:0000256" key="2">
    <source>
        <dbReference type="PROSITE-ProRule" id="PRU00235"/>
    </source>
</evidence>
<dbReference type="Proteomes" id="UP000886885">
    <property type="component" value="Chromosome 11D"/>
</dbReference>
<dbReference type="PANTHER" id="PTHR45622:SF66">
    <property type="entry name" value="RCC1 DOMAIN-CONTAINING PROTEIN RUG3, MITOCHONDRIAL"/>
    <property type="match status" value="1"/>
</dbReference>
<dbReference type="InterPro" id="IPR051709">
    <property type="entry name" value="Ub-ligase/GTPase-reg"/>
</dbReference>
<accession>A0A8X8CAA3</accession>
<name>A0A8X8CAA3_POPTO</name>
<keyword evidence="4" id="KW-1185">Reference proteome</keyword>
<protein>
    <recommendedName>
        <fullName evidence="5">Regulator of chromosome condensation family protein</fullName>
    </recommendedName>
</protein>
<gene>
    <name evidence="3" type="ORF">POTOM_040450</name>
</gene>
<evidence type="ECO:0000256" key="1">
    <source>
        <dbReference type="ARBA" id="ARBA00022737"/>
    </source>
</evidence>